<sequence>MKKSTMALFFSSALALSACGSDTTGINEESENPANTGAEEQMTETIDSEETEELAEEVAEDTGVVDEDVQEDESMKVTNTYTDKELGITGEIGPMQYEIKAIQLKIIEPKDEATAELFEVAVGEEVHAFTIELAGENTSDEDMSFYLDQTVAITNTLEQLEPNMLLSGYINGEYMGKVRHEGHNVYTLKDSTVDELETIELRILAPTDSEFNTMGEDASHTIEVNQ</sequence>
<accession>A0A365KX05</accession>
<keyword evidence="4" id="KW-1185">Reference proteome</keyword>
<dbReference type="AlphaFoldDB" id="A0A365KX05"/>
<name>A0A365KX05_9BACL</name>
<feature type="chain" id="PRO_5017007590" description="DUF4352 domain-containing protein" evidence="2">
    <location>
        <begin position="21"/>
        <end position="226"/>
    </location>
</feature>
<dbReference type="RefSeq" id="WP_112223421.1">
    <property type="nucleotide sequence ID" value="NZ_CP047673.1"/>
</dbReference>
<reference evidence="3 4" key="1">
    <citation type="submission" date="2018-06" db="EMBL/GenBank/DDBJ databases">
        <title>The draft genome sequences of strains SCU63 and S1.</title>
        <authorList>
            <person name="Gan L."/>
        </authorList>
    </citation>
    <scope>NUCLEOTIDE SEQUENCE [LARGE SCALE GENOMIC DNA]</scope>
    <source>
        <strain evidence="3 4">SCU63</strain>
    </source>
</reference>
<feature type="region of interest" description="Disordered" evidence="1">
    <location>
        <begin position="22"/>
        <end position="63"/>
    </location>
</feature>
<evidence type="ECO:0000313" key="3">
    <source>
        <dbReference type="EMBL" id="RAZ77694.1"/>
    </source>
</evidence>
<gene>
    <name evidence="3" type="ORF">DP120_09425</name>
</gene>
<feature type="compositionally biased region" description="Acidic residues" evidence="1">
    <location>
        <begin position="46"/>
        <end position="63"/>
    </location>
</feature>
<evidence type="ECO:0008006" key="5">
    <source>
        <dbReference type="Google" id="ProtNLM"/>
    </source>
</evidence>
<proteinExistence type="predicted"/>
<keyword evidence="2" id="KW-0732">Signal</keyword>
<organism evidence="3 4">
    <name type="scientific">Planococcus halotolerans</name>
    <dbReference type="NCBI Taxonomy" id="2233542"/>
    <lineage>
        <taxon>Bacteria</taxon>
        <taxon>Bacillati</taxon>
        <taxon>Bacillota</taxon>
        <taxon>Bacilli</taxon>
        <taxon>Bacillales</taxon>
        <taxon>Caryophanaceae</taxon>
        <taxon>Planococcus</taxon>
    </lineage>
</organism>
<feature type="signal peptide" evidence="2">
    <location>
        <begin position="1"/>
        <end position="20"/>
    </location>
</feature>
<evidence type="ECO:0000313" key="4">
    <source>
        <dbReference type="Proteomes" id="UP000251002"/>
    </source>
</evidence>
<protein>
    <recommendedName>
        <fullName evidence="5">DUF4352 domain-containing protein</fullName>
    </recommendedName>
</protein>
<feature type="compositionally biased region" description="Polar residues" evidence="1">
    <location>
        <begin position="22"/>
        <end position="35"/>
    </location>
</feature>
<evidence type="ECO:0000256" key="1">
    <source>
        <dbReference type="SAM" id="MobiDB-lite"/>
    </source>
</evidence>
<comment type="caution">
    <text evidence="3">The sequence shown here is derived from an EMBL/GenBank/DDBJ whole genome shotgun (WGS) entry which is preliminary data.</text>
</comment>
<evidence type="ECO:0000256" key="2">
    <source>
        <dbReference type="SAM" id="SignalP"/>
    </source>
</evidence>
<dbReference type="Proteomes" id="UP000251002">
    <property type="component" value="Unassembled WGS sequence"/>
</dbReference>
<dbReference type="EMBL" id="QLZR01000003">
    <property type="protein sequence ID" value="RAZ77694.1"/>
    <property type="molecule type" value="Genomic_DNA"/>
</dbReference>
<dbReference type="PROSITE" id="PS51257">
    <property type="entry name" value="PROKAR_LIPOPROTEIN"/>
    <property type="match status" value="1"/>
</dbReference>